<reference evidence="3" key="1">
    <citation type="submission" date="2021-01" db="EMBL/GenBank/DDBJ databases">
        <authorList>
            <consortium name="Genoscope - CEA"/>
            <person name="William W."/>
        </authorList>
    </citation>
    <scope>NUCLEOTIDE SEQUENCE</scope>
</reference>
<gene>
    <name evidence="3" type="ORF">PSON_ATCC_30995.1.T0660187</name>
</gene>
<dbReference type="Pfam" id="PF01554">
    <property type="entry name" value="MatE"/>
    <property type="match status" value="2"/>
</dbReference>
<evidence type="ECO:0000256" key="1">
    <source>
        <dbReference type="ARBA" id="ARBA00010199"/>
    </source>
</evidence>
<evidence type="ECO:0008006" key="5">
    <source>
        <dbReference type="Google" id="ProtNLM"/>
    </source>
</evidence>
<feature type="transmembrane region" description="Helical" evidence="2">
    <location>
        <begin position="102"/>
        <end position="123"/>
    </location>
</feature>
<keyword evidence="2" id="KW-0472">Membrane</keyword>
<feature type="transmembrane region" description="Helical" evidence="2">
    <location>
        <begin position="173"/>
        <end position="193"/>
    </location>
</feature>
<feature type="transmembrane region" description="Helical" evidence="2">
    <location>
        <begin position="398"/>
        <end position="418"/>
    </location>
</feature>
<feature type="transmembrane region" description="Helical" evidence="2">
    <location>
        <begin position="365"/>
        <end position="386"/>
    </location>
</feature>
<feature type="transmembrane region" description="Helical" evidence="2">
    <location>
        <begin position="283"/>
        <end position="310"/>
    </location>
</feature>
<dbReference type="OrthoDB" id="304203at2759"/>
<dbReference type="GO" id="GO:0015297">
    <property type="term" value="F:antiporter activity"/>
    <property type="evidence" value="ECO:0007669"/>
    <property type="project" value="InterPro"/>
</dbReference>
<dbReference type="EMBL" id="CAJJDN010000066">
    <property type="protein sequence ID" value="CAD8096486.1"/>
    <property type="molecule type" value="Genomic_DNA"/>
</dbReference>
<proteinExistence type="inferred from homology"/>
<keyword evidence="2" id="KW-1133">Transmembrane helix</keyword>
<dbReference type="PANTHER" id="PTHR11206">
    <property type="entry name" value="MULTIDRUG RESISTANCE PROTEIN"/>
    <property type="match status" value="1"/>
</dbReference>
<dbReference type="AlphaFoldDB" id="A0A8S1P0Z5"/>
<dbReference type="GO" id="GO:0016020">
    <property type="term" value="C:membrane"/>
    <property type="evidence" value="ECO:0007669"/>
    <property type="project" value="InterPro"/>
</dbReference>
<evidence type="ECO:0000313" key="3">
    <source>
        <dbReference type="EMBL" id="CAD8096486.1"/>
    </source>
</evidence>
<dbReference type="Proteomes" id="UP000692954">
    <property type="component" value="Unassembled WGS sequence"/>
</dbReference>
<keyword evidence="4" id="KW-1185">Reference proteome</keyword>
<dbReference type="InterPro" id="IPR002528">
    <property type="entry name" value="MATE_fam"/>
</dbReference>
<name>A0A8S1P0Z5_9CILI</name>
<comment type="caution">
    <text evidence="3">The sequence shown here is derived from an EMBL/GenBank/DDBJ whole genome shotgun (WGS) entry which is preliminary data.</text>
</comment>
<feature type="transmembrane region" description="Helical" evidence="2">
    <location>
        <begin position="143"/>
        <end position="161"/>
    </location>
</feature>
<protein>
    <recommendedName>
        <fullName evidence="5">MATE efflux family protein</fullName>
    </recommendedName>
</protein>
<dbReference type="GO" id="GO:0042910">
    <property type="term" value="F:xenobiotic transmembrane transporter activity"/>
    <property type="evidence" value="ECO:0007669"/>
    <property type="project" value="InterPro"/>
</dbReference>
<comment type="similarity">
    <text evidence="1">Belongs to the multi antimicrobial extrusion (MATE) (TC 2.A.66.1) family.</text>
</comment>
<evidence type="ECO:0000256" key="2">
    <source>
        <dbReference type="SAM" id="Phobius"/>
    </source>
</evidence>
<feature type="transmembrane region" description="Helical" evidence="2">
    <location>
        <begin position="424"/>
        <end position="445"/>
    </location>
</feature>
<keyword evidence="2" id="KW-0812">Transmembrane</keyword>
<feature type="transmembrane region" description="Helical" evidence="2">
    <location>
        <begin position="322"/>
        <end position="345"/>
    </location>
</feature>
<organism evidence="3 4">
    <name type="scientific">Paramecium sonneborni</name>
    <dbReference type="NCBI Taxonomy" id="65129"/>
    <lineage>
        <taxon>Eukaryota</taxon>
        <taxon>Sar</taxon>
        <taxon>Alveolata</taxon>
        <taxon>Ciliophora</taxon>
        <taxon>Intramacronucleata</taxon>
        <taxon>Oligohymenophorea</taxon>
        <taxon>Peniculida</taxon>
        <taxon>Parameciidae</taxon>
        <taxon>Paramecium</taxon>
    </lineage>
</organism>
<accession>A0A8S1P0Z5</accession>
<sequence length="478" mass="54061">MSQQELEKSLELLDLTKPFIYKDLISPSIANAFCYTLQQMPAAITIYFLEQTQNQLHVATFGVGTIFYQAFGFSVMNGISSGLQALASQAIGAQKFQFCGKLYYQSIFICCILIIPVALILYFSEDIMLSIKIEQELAAATGLLNKGMISVIFFEGIFAQTKAFLNAQNLYHLSVYTHFISCFLSLLFNYFFISILEMQLLGGIIARNLLEISNNLIVVYLIKRLNCCKETLIKFEWTVLDGSFKFFKTALPIGSIFWYESICFEIFQIQVNYLPSLLLSLNVLMYTVALLVYQFSYGISIAATTFAGNAMGAKQVKMAKQYTIGSFVLLGGFLIICLMLIIGFQQQIVKFLTSEVEMEELFIKFLPVLLIQIVVDGVQAIVSGIVKVIGKEHFASKSMMFCYIVFGQPVAYIMTYLLDYELAGVWWGMIVAASTYSFLQIYIMLKSDWYHLSNEINNKIDSLGDHHNDTELQLLDKV</sequence>
<evidence type="ECO:0000313" key="4">
    <source>
        <dbReference type="Proteomes" id="UP000692954"/>
    </source>
</evidence>